<feature type="transmembrane region" description="Helical" evidence="1">
    <location>
        <begin position="183"/>
        <end position="204"/>
    </location>
</feature>
<evidence type="ECO:0000313" key="3">
    <source>
        <dbReference type="Proteomes" id="UP000095210"/>
    </source>
</evidence>
<keyword evidence="3" id="KW-1185">Reference proteome</keyword>
<dbReference type="PANTHER" id="PTHR37305:SF1">
    <property type="entry name" value="MEMBRANE PROTEIN"/>
    <property type="match status" value="1"/>
</dbReference>
<dbReference type="Proteomes" id="UP000095210">
    <property type="component" value="Chromosome"/>
</dbReference>
<dbReference type="AlphaFoldDB" id="A0AAC9MW11"/>
<dbReference type="Pfam" id="PF12730">
    <property type="entry name" value="ABC2_membrane_4"/>
    <property type="match status" value="1"/>
</dbReference>
<gene>
    <name evidence="2" type="ORF">TL08_04390</name>
</gene>
<dbReference type="RefSeq" id="WP_069846770.1">
    <property type="nucleotide sequence ID" value="NZ_CP014859.1"/>
</dbReference>
<name>A0AAC9MW11_9PSEU</name>
<dbReference type="KEGG" id="ahm:TL08_04390"/>
<feature type="transmembrane region" description="Helical" evidence="1">
    <location>
        <begin position="130"/>
        <end position="163"/>
    </location>
</feature>
<keyword evidence="1" id="KW-0472">Membrane</keyword>
<evidence type="ECO:0000256" key="1">
    <source>
        <dbReference type="SAM" id="Phobius"/>
    </source>
</evidence>
<feature type="transmembrane region" description="Helical" evidence="1">
    <location>
        <begin position="82"/>
        <end position="109"/>
    </location>
</feature>
<feature type="transmembrane region" description="Helical" evidence="1">
    <location>
        <begin position="43"/>
        <end position="62"/>
    </location>
</feature>
<accession>A0AAC9MW11</accession>
<sequence length="290" mass="30606">MSVTGTIRPPTSDIPIATGRTAAPFLRLLGSELWWMLRRPRTLVSLGLLALIPVVMGVGMALESGQPGGPMLMGLIEGSGTLVGLFALTMTLALLLPLLISVIAADSFAGEAAAGTLRGLLLAPVSRGMLVLVKTVSVFIFSVMAVFVVVIVGVVVGLVLLGGDSMITSSGHSIGLGESLSRMALIASWAILQMWAVAAIALAVSAMTHRPIVVTASVMGGFVGFQIITGFPQFDWLHPAVLTHRWLSAQNAMLSYPMDFTDLEISALRAVFYLLIGLSLTVWRVNSKDH</sequence>
<dbReference type="PANTHER" id="PTHR37305">
    <property type="entry name" value="INTEGRAL MEMBRANE PROTEIN-RELATED"/>
    <property type="match status" value="1"/>
</dbReference>
<evidence type="ECO:0000313" key="2">
    <source>
        <dbReference type="EMBL" id="AOS61708.1"/>
    </source>
</evidence>
<protein>
    <submittedName>
        <fullName evidence="2">ABC-2 family transporter protein</fullName>
    </submittedName>
</protein>
<feature type="transmembrane region" description="Helical" evidence="1">
    <location>
        <begin position="265"/>
        <end position="285"/>
    </location>
</feature>
<keyword evidence="1" id="KW-0812">Transmembrane</keyword>
<dbReference type="EMBL" id="CP014859">
    <property type="protein sequence ID" value="AOS61708.1"/>
    <property type="molecule type" value="Genomic_DNA"/>
</dbReference>
<feature type="transmembrane region" description="Helical" evidence="1">
    <location>
        <begin position="211"/>
        <end position="231"/>
    </location>
</feature>
<keyword evidence="1" id="KW-1133">Transmembrane helix</keyword>
<reference evidence="3" key="1">
    <citation type="submission" date="2016-03" db="EMBL/GenBank/DDBJ databases">
        <title>Complete genome sequence of the type strain Actinoalloteichus hymeniacidonis DSM 45092.</title>
        <authorList>
            <person name="Schaffert L."/>
            <person name="Albersmeier A."/>
            <person name="Winkler A."/>
            <person name="Kalinowski J."/>
            <person name="Zotchev S."/>
            <person name="Ruckert C."/>
        </authorList>
    </citation>
    <scope>NUCLEOTIDE SEQUENCE [LARGE SCALE GENOMIC DNA]</scope>
    <source>
        <strain evidence="3">HPA177(T) (DSM 45092(T))</strain>
    </source>
</reference>
<organism evidence="2 3">
    <name type="scientific">Actinoalloteichus hymeniacidonis</name>
    <dbReference type="NCBI Taxonomy" id="340345"/>
    <lineage>
        <taxon>Bacteria</taxon>
        <taxon>Bacillati</taxon>
        <taxon>Actinomycetota</taxon>
        <taxon>Actinomycetes</taxon>
        <taxon>Pseudonocardiales</taxon>
        <taxon>Pseudonocardiaceae</taxon>
        <taxon>Actinoalloteichus</taxon>
    </lineage>
</organism>
<proteinExistence type="predicted"/>